<dbReference type="AlphaFoldDB" id="A0A0F9HTL6"/>
<proteinExistence type="predicted"/>
<reference evidence="1" key="1">
    <citation type="journal article" date="2015" name="Nature">
        <title>Complex archaea that bridge the gap between prokaryotes and eukaryotes.</title>
        <authorList>
            <person name="Spang A."/>
            <person name="Saw J.H."/>
            <person name="Jorgensen S.L."/>
            <person name="Zaremba-Niedzwiedzka K."/>
            <person name="Martijn J."/>
            <person name="Lind A.E."/>
            <person name="van Eijk R."/>
            <person name="Schleper C."/>
            <person name="Guy L."/>
            <person name="Ettema T.J."/>
        </authorList>
    </citation>
    <scope>NUCLEOTIDE SEQUENCE</scope>
</reference>
<organism evidence="1">
    <name type="scientific">marine sediment metagenome</name>
    <dbReference type="NCBI Taxonomy" id="412755"/>
    <lineage>
        <taxon>unclassified sequences</taxon>
        <taxon>metagenomes</taxon>
        <taxon>ecological metagenomes</taxon>
    </lineage>
</organism>
<gene>
    <name evidence="1" type="ORF">LCGC14_2024530</name>
</gene>
<dbReference type="EMBL" id="LAZR01023444">
    <property type="protein sequence ID" value="KKL78472.1"/>
    <property type="molecule type" value="Genomic_DNA"/>
</dbReference>
<evidence type="ECO:0000313" key="1">
    <source>
        <dbReference type="EMBL" id="KKL78472.1"/>
    </source>
</evidence>
<comment type="caution">
    <text evidence="1">The sequence shown here is derived from an EMBL/GenBank/DDBJ whole genome shotgun (WGS) entry which is preliminary data.</text>
</comment>
<accession>A0A0F9HTL6</accession>
<name>A0A0F9HTL6_9ZZZZ</name>
<protein>
    <submittedName>
        <fullName evidence="1">Uncharacterized protein</fullName>
    </submittedName>
</protein>
<sequence length="114" mass="12767">MFVKKTNNEIRNILSSISPGPSAMHNAIAKLYRHIFSGGTLDQLEQDSMIILVLNPPVNKGVFERKSAGTLYARHLIYMNTLTGDLEIVMPAHWGNIRADELKESLDRLGANYI</sequence>